<dbReference type="AlphaFoldDB" id="A0A5J5EVP3"/>
<sequence length="117" mass="12489">MALIHNAGCSQLRIPLAQRPSSSSNLNTMGRPNKRKVQSRQAGAISASRTRKRSCLGGMNLSAAAVNLSAAAANLSAAAANLSAQPDFKGQHSRIEEIVEDAGHLVMFYQKFHCELN</sequence>
<dbReference type="EMBL" id="VXIS01000103">
    <property type="protein sequence ID" value="KAA8904885.1"/>
    <property type="molecule type" value="Genomic_DNA"/>
</dbReference>
<evidence type="ECO:0000313" key="2">
    <source>
        <dbReference type="EMBL" id="KAA8904885.1"/>
    </source>
</evidence>
<proteinExistence type="predicted"/>
<evidence type="ECO:0000313" key="3">
    <source>
        <dbReference type="Proteomes" id="UP000326924"/>
    </source>
</evidence>
<dbReference type="OrthoDB" id="2416294at2759"/>
<feature type="compositionally biased region" description="Polar residues" evidence="1">
    <location>
        <begin position="19"/>
        <end position="30"/>
    </location>
</feature>
<gene>
    <name evidence="2" type="ORF">FN846DRAFT_18768</name>
</gene>
<feature type="region of interest" description="Disordered" evidence="1">
    <location>
        <begin position="18"/>
        <end position="52"/>
    </location>
</feature>
<name>A0A5J5EVP3_9PEZI</name>
<protein>
    <submittedName>
        <fullName evidence="2">Uncharacterized protein</fullName>
    </submittedName>
</protein>
<keyword evidence="3" id="KW-1185">Reference proteome</keyword>
<organism evidence="2 3">
    <name type="scientific">Sphaerosporella brunnea</name>
    <dbReference type="NCBI Taxonomy" id="1250544"/>
    <lineage>
        <taxon>Eukaryota</taxon>
        <taxon>Fungi</taxon>
        <taxon>Dikarya</taxon>
        <taxon>Ascomycota</taxon>
        <taxon>Pezizomycotina</taxon>
        <taxon>Pezizomycetes</taxon>
        <taxon>Pezizales</taxon>
        <taxon>Pyronemataceae</taxon>
        <taxon>Sphaerosporella</taxon>
    </lineage>
</organism>
<accession>A0A5J5EVP3</accession>
<dbReference type="InParanoid" id="A0A5J5EVP3"/>
<reference evidence="2 3" key="1">
    <citation type="submission" date="2019-09" db="EMBL/GenBank/DDBJ databases">
        <title>Draft genome of the ectomycorrhizal ascomycete Sphaerosporella brunnea.</title>
        <authorList>
            <consortium name="DOE Joint Genome Institute"/>
            <person name="Benucci G.M."/>
            <person name="Marozzi G."/>
            <person name="Antonielli L."/>
            <person name="Sanchez S."/>
            <person name="Marco P."/>
            <person name="Wang X."/>
            <person name="Falini L.B."/>
            <person name="Barry K."/>
            <person name="Haridas S."/>
            <person name="Lipzen A."/>
            <person name="Labutti K."/>
            <person name="Grigoriev I.V."/>
            <person name="Murat C."/>
            <person name="Martin F."/>
            <person name="Albertini E."/>
            <person name="Donnini D."/>
            <person name="Bonito G."/>
        </authorList>
    </citation>
    <scope>NUCLEOTIDE SEQUENCE [LARGE SCALE GENOMIC DNA]</scope>
    <source>
        <strain evidence="2 3">Sb_GMNB300</strain>
    </source>
</reference>
<dbReference type="Proteomes" id="UP000326924">
    <property type="component" value="Unassembled WGS sequence"/>
</dbReference>
<evidence type="ECO:0000256" key="1">
    <source>
        <dbReference type="SAM" id="MobiDB-lite"/>
    </source>
</evidence>
<comment type="caution">
    <text evidence="2">The sequence shown here is derived from an EMBL/GenBank/DDBJ whole genome shotgun (WGS) entry which is preliminary data.</text>
</comment>